<proteinExistence type="predicted"/>
<evidence type="ECO:0000256" key="1">
    <source>
        <dbReference type="SAM" id="SignalP"/>
    </source>
</evidence>
<feature type="chain" id="PRO_5019504010" description="Lipoprotein" evidence="1">
    <location>
        <begin position="20"/>
        <end position="95"/>
    </location>
</feature>
<evidence type="ECO:0000313" key="3">
    <source>
        <dbReference type="Proteomes" id="UP000284207"/>
    </source>
</evidence>
<dbReference type="EMBL" id="MOCA01000004">
    <property type="protein sequence ID" value="ROO00963.1"/>
    <property type="molecule type" value="Genomic_DNA"/>
</dbReference>
<keyword evidence="1" id="KW-0732">Signal</keyword>
<comment type="caution">
    <text evidence="2">The sequence shown here is derived from an EMBL/GenBank/DDBJ whole genome shotgun (WGS) entry which is preliminary data.</text>
</comment>
<reference evidence="2 3" key="1">
    <citation type="submission" date="2016-10" db="EMBL/GenBank/DDBJ databases">
        <title>Comparative genome analysis of multiple Pseudomonas spp. focuses on biocontrol and plant growth promoting traits.</title>
        <authorList>
            <person name="Tao X.-Y."/>
            <person name="Taylor C.G."/>
        </authorList>
    </citation>
    <scope>NUCLEOTIDE SEQUENCE [LARGE SCALE GENOMIC DNA]</scope>
    <source>
        <strain evidence="2 3">36B3</strain>
    </source>
</reference>
<gene>
    <name evidence="2" type="ORF">BK674_10425</name>
</gene>
<evidence type="ECO:0008006" key="4">
    <source>
        <dbReference type="Google" id="ProtNLM"/>
    </source>
</evidence>
<feature type="signal peptide" evidence="1">
    <location>
        <begin position="1"/>
        <end position="19"/>
    </location>
</feature>
<sequence length="95" mass="9973">MNSSRTIPVLALFATLALAVTGCQTVKPGESDLKNRAQTTIGKPVIKVSNIRSDFNTTFYTAQTEGGEYTCELPSGPMVALGSMGMGLGAQCTKQ</sequence>
<protein>
    <recommendedName>
        <fullName evidence="4">Lipoprotein</fullName>
    </recommendedName>
</protein>
<dbReference type="Proteomes" id="UP000284207">
    <property type="component" value="Unassembled WGS sequence"/>
</dbReference>
<organism evidence="2 3">
    <name type="scientific">Pseudomonas moraviensis</name>
    <dbReference type="NCBI Taxonomy" id="321662"/>
    <lineage>
        <taxon>Bacteria</taxon>
        <taxon>Pseudomonadati</taxon>
        <taxon>Pseudomonadota</taxon>
        <taxon>Gammaproteobacteria</taxon>
        <taxon>Pseudomonadales</taxon>
        <taxon>Pseudomonadaceae</taxon>
        <taxon>Pseudomonas</taxon>
    </lineage>
</organism>
<dbReference type="RefSeq" id="WP_042609462.1">
    <property type="nucleotide sequence ID" value="NZ_BSCP01000033.1"/>
</dbReference>
<dbReference type="AlphaFoldDB" id="A0A423NRT7"/>
<dbReference type="PROSITE" id="PS51257">
    <property type="entry name" value="PROKAR_LIPOPROTEIN"/>
    <property type="match status" value="1"/>
</dbReference>
<accession>A0A423NRT7</accession>
<evidence type="ECO:0000313" key="2">
    <source>
        <dbReference type="EMBL" id="ROO00963.1"/>
    </source>
</evidence>
<name>A0A423NRT7_9PSED</name>